<sequence length="280" mass="30620">MGDEYDIPDEEKLEIVTGFLLDAPPGEFNEVVTDVRTLLGNDDLLNQKFAATAQAYNTSHMVAVDLPDADHKVLLTKYGEISPSEYLDPRSAQVVTVDHAKLEVTGTAPAPAPGANEDTRAAVDAAMVAYVAEFYPNGQVATYATETGLVICISAAKFSPGNFWNGRWRSVWTVTINGEDVTFEGKFNLLVHYYEDGNVQLNSEFTTSTEVTAATPEEIAEAAAAEIAREESSYQSAVGESYAVMSERTFKGLRRKLPVTRHLMDWEKTAGYNLAREMGS</sequence>
<keyword evidence="3 5" id="KW-0117">Actin capping</keyword>
<comment type="similarity">
    <text evidence="1 5">Belongs to the F-actin-capping protein alpha subunit family.</text>
</comment>
<dbReference type="Proteomes" id="UP000054408">
    <property type="component" value="Unassembled WGS sequence"/>
</dbReference>
<dbReference type="InterPro" id="IPR002189">
    <property type="entry name" value="CapZ_alpha"/>
</dbReference>
<comment type="subunit">
    <text evidence="5">Heterodimer of an alpha and a beta subunit.</text>
</comment>
<dbReference type="SUPFAM" id="SSF90096">
    <property type="entry name" value="Subunits of heterodimeric actin filament capping protein Capz"/>
    <property type="match status" value="1"/>
</dbReference>
<dbReference type="OrthoDB" id="340550at2759"/>
<evidence type="ECO:0000313" key="6">
    <source>
        <dbReference type="EMBL" id="KNC49406.1"/>
    </source>
</evidence>
<dbReference type="RefSeq" id="XP_013757830.1">
    <property type="nucleotide sequence ID" value="XM_013902376.1"/>
</dbReference>
<proteinExistence type="inferred from homology"/>
<dbReference type="Gene3D" id="3.30.1140.60">
    <property type="entry name" value="F-actin capping protein, alpha subunit"/>
    <property type="match status" value="1"/>
</dbReference>
<dbReference type="GO" id="GO:0008290">
    <property type="term" value="C:F-actin capping protein complex"/>
    <property type="evidence" value="ECO:0007669"/>
    <property type="project" value="UniProtKB-UniRule"/>
</dbReference>
<evidence type="ECO:0000256" key="3">
    <source>
        <dbReference type="ARBA" id="ARBA00022467"/>
    </source>
</evidence>
<dbReference type="FunFam" id="3.90.1150.210:FF:000003">
    <property type="entry name" value="F-actin-capping protein subunit alpha"/>
    <property type="match status" value="1"/>
</dbReference>
<evidence type="ECO:0000256" key="4">
    <source>
        <dbReference type="ARBA" id="ARBA00023203"/>
    </source>
</evidence>
<dbReference type="GO" id="GO:0030863">
    <property type="term" value="C:cortical cytoskeleton"/>
    <property type="evidence" value="ECO:0007669"/>
    <property type="project" value="TreeGrafter"/>
</dbReference>
<dbReference type="InterPro" id="IPR037282">
    <property type="entry name" value="CapZ_alpha/beta"/>
</dbReference>
<dbReference type="PANTHER" id="PTHR10653:SF0">
    <property type="entry name" value="F-ACTIN-CAPPING PROTEIN SUBUNIT ALPHA"/>
    <property type="match status" value="1"/>
</dbReference>
<gene>
    <name evidence="6" type="ORF">AMSG_05409</name>
</gene>
<dbReference type="InterPro" id="IPR042276">
    <property type="entry name" value="CapZ_alpha/beta_2"/>
</dbReference>
<dbReference type="PANTHER" id="PTHR10653">
    <property type="entry name" value="F-ACTIN-CAPPING PROTEIN SUBUNIT ALPHA"/>
    <property type="match status" value="1"/>
</dbReference>
<dbReference type="PROSITE" id="PS00748">
    <property type="entry name" value="F_ACTIN_CAPPING_A_1"/>
    <property type="match status" value="1"/>
</dbReference>
<organism evidence="6 7">
    <name type="scientific">Thecamonas trahens ATCC 50062</name>
    <dbReference type="NCBI Taxonomy" id="461836"/>
    <lineage>
        <taxon>Eukaryota</taxon>
        <taxon>Apusozoa</taxon>
        <taxon>Apusomonadida</taxon>
        <taxon>Apusomonadidae</taxon>
        <taxon>Thecamonas</taxon>
    </lineage>
</organism>
<dbReference type="PROSITE" id="PS00749">
    <property type="entry name" value="F_ACTIN_CAPPING_A_2"/>
    <property type="match status" value="1"/>
</dbReference>
<dbReference type="EMBL" id="GL349455">
    <property type="protein sequence ID" value="KNC49406.1"/>
    <property type="molecule type" value="Genomic_DNA"/>
</dbReference>
<dbReference type="InterPro" id="IPR042489">
    <property type="entry name" value="CapZ_alpha_1"/>
</dbReference>
<keyword evidence="7" id="KW-1185">Reference proteome</keyword>
<comment type="function">
    <text evidence="5">F-actin-capping proteins bind in a Ca(2+)-independent manner to the fast growing ends of actin filaments (barbed end) thereby blocking the exchange of subunits at these ends. Unlike other capping proteins (such as gelsolin and severin), these proteins do not sever actin filaments.</text>
</comment>
<dbReference type="Pfam" id="PF01267">
    <property type="entry name" value="F-actin_cap_A"/>
    <property type="match status" value="1"/>
</dbReference>
<name>A0A0L0DBB4_THETB</name>
<dbReference type="Gene3D" id="3.90.1150.210">
    <property type="entry name" value="F-actin capping protein, beta subunit"/>
    <property type="match status" value="1"/>
</dbReference>
<dbReference type="AlphaFoldDB" id="A0A0L0DBB4"/>
<protein>
    <recommendedName>
        <fullName evidence="2 5">F-actin-capping protein subunit alpha</fullName>
    </recommendedName>
</protein>
<dbReference type="InterPro" id="IPR017865">
    <property type="entry name" value="F-actin_cap_asu_CS"/>
</dbReference>
<dbReference type="GO" id="GO:0051016">
    <property type="term" value="P:barbed-end actin filament capping"/>
    <property type="evidence" value="ECO:0007669"/>
    <property type="project" value="UniProtKB-UniRule"/>
</dbReference>
<evidence type="ECO:0000256" key="5">
    <source>
        <dbReference type="RuleBase" id="RU365077"/>
    </source>
</evidence>
<dbReference type="GO" id="GO:0051015">
    <property type="term" value="F:actin filament binding"/>
    <property type="evidence" value="ECO:0007669"/>
    <property type="project" value="TreeGrafter"/>
</dbReference>
<keyword evidence="4 5" id="KW-0009">Actin-binding</keyword>
<dbReference type="eggNOG" id="KOG0836">
    <property type="taxonomic scope" value="Eukaryota"/>
</dbReference>
<evidence type="ECO:0000256" key="2">
    <source>
        <dbReference type="ARBA" id="ARBA00014038"/>
    </source>
</evidence>
<dbReference type="PRINTS" id="PR00191">
    <property type="entry name" value="FACTINCAPA"/>
</dbReference>
<dbReference type="OMA" id="QEHFPNA"/>
<dbReference type="GO" id="GO:0030036">
    <property type="term" value="P:actin cytoskeleton organization"/>
    <property type="evidence" value="ECO:0007669"/>
    <property type="project" value="TreeGrafter"/>
</dbReference>
<dbReference type="STRING" id="461836.A0A0L0DBB4"/>
<dbReference type="GeneID" id="25564832"/>
<accession>A0A0L0DBB4</accession>
<evidence type="ECO:0000313" key="7">
    <source>
        <dbReference type="Proteomes" id="UP000054408"/>
    </source>
</evidence>
<reference evidence="6 7" key="1">
    <citation type="submission" date="2010-05" db="EMBL/GenBank/DDBJ databases">
        <title>The Genome Sequence of Thecamonas trahens ATCC 50062.</title>
        <authorList>
            <consortium name="The Broad Institute Genome Sequencing Platform"/>
            <person name="Russ C."/>
            <person name="Cuomo C."/>
            <person name="Shea T."/>
            <person name="Young S.K."/>
            <person name="Zeng Q."/>
            <person name="Koehrsen M."/>
            <person name="Haas B."/>
            <person name="Borodovsky M."/>
            <person name="Guigo R."/>
            <person name="Alvarado L."/>
            <person name="Berlin A."/>
            <person name="Bochicchio J."/>
            <person name="Borenstein D."/>
            <person name="Chapman S."/>
            <person name="Chen Z."/>
            <person name="Freedman E."/>
            <person name="Gellesch M."/>
            <person name="Goldberg J."/>
            <person name="Griggs A."/>
            <person name="Gujja S."/>
            <person name="Heilman E."/>
            <person name="Heiman D."/>
            <person name="Hepburn T."/>
            <person name="Howarth C."/>
            <person name="Jen D."/>
            <person name="Larson L."/>
            <person name="Mehta T."/>
            <person name="Park D."/>
            <person name="Pearson M."/>
            <person name="Roberts A."/>
            <person name="Saif S."/>
            <person name="Shenoy N."/>
            <person name="Sisk P."/>
            <person name="Stolte C."/>
            <person name="Sykes S."/>
            <person name="Thomson T."/>
            <person name="Walk T."/>
            <person name="White J."/>
            <person name="Yandava C."/>
            <person name="Burger G."/>
            <person name="Gray M.W."/>
            <person name="Holland P.W.H."/>
            <person name="King N."/>
            <person name="Lang F.B.F."/>
            <person name="Roger A.J."/>
            <person name="Ruiz-Trillo I."/>
            <person name="Lander E."/>
            <person name="Nusbaum C."/>
        </authorList>
    </citation>
    <scope>NUCLEOTIDE SEQUENCE [LARGE SCALE GENOMIC DNA]</scope>
    <source>
        <strain evidence="6 7">ATCC 50062</strain>
    </source>
</reference>
<evidence type="ECO:0000256" key="1">
    <source>
        <dbReference type="ARBA" id="ARBA00010479"/>
    </source>
</evidence>